<dbReference type="GO" id="GO:0003735">
    <property type="term" value="F:structural constituent of ribosome"/>
    <property type="evidence" value="ECO:0007669"/>
    <property type="project" value="InterPro"/>
</dbReference>
<feature type="region of interest" description="Disordered" evidence="8">
    <location>
        <begin position="126"/>
        <end position="150"/>
    </location>
</feature>
<organism evidence="9">
    <name type="scientific">Blastobotrys adeninivorans</name>
    <name type="common">Yeast</name>
    <name type="synonym">Arxula adeninivorans</name>
    <dbReference type="NCBI Taxonomy" id="409370"/>
    <lineage>
        <taxon>Eukaryota</taxon>
        <taxon>Fungi</taxon>
        <taxon>Dikarya</taxon>
        <taxon>Ascomycota</taxon>
        <taxon>Saccharomycotina</taxon>
        <taxon>Dipodascomycetes</taxon>
        <taxon>Dipodascales</taxon>
        <taxon>Trichomonascaceae</taxon>
        <taxon>Blastobotrys</taxon>
    </lineage>
</organism>
<dbReference type="PANTHER" id="PTHR39150:SF1">
    <property type="entry name" value="LARGE RIBOSOMAL SUBUNIT PROTEIN ML40"/>
    <property type="match status" value="1"/>
</dbReference>
<dbReference type="GO" id="GO:0005739">
    <property type="term" value="C:mitochondrion"/>
    <property type="evidence" value="ECO:0007669"/>
    <property type="project" value="UniProtKB-SubCell"/>
</dbReference>
<reference evidence="9" key="1">
    <citation type="submission" date="2014-02" db="EMBL/GenBank/DDBJ databases">
        <authorList>
            <person name="Genoscope - CEA"/>
        </authorList>
    </citation>
    <scope>NUCLEOTIDE SEQUENCE</scope>
    <source>
        <strain evidence="9">LS3</strain>
    </source>
</reference>
<evidence type="ECO:0000256" key="1">
    <source>
        <dbReference type="ARBA" id="ARBA00004173"/>
    </source>
</evidence>
<keyword evidence="5" id="KW-0496">Mitochondrion</keyword>
<accession>A0A060T8J6</accession>
<comment type="subcellular location">
    <subcellularLocation>
        <location evidence="1">Mitochondrion</location>
    </subcellularLocation>
</comment>
<evidence type="ECO:0000256" key="5">
    <source>
        <dbReference type="ARBA" id="ARBA00023128"/>
    </source>
</evidence>
<dbReference type="GO" id="GO:1990904">
    <property type="term" value="C:ribonucleoprotein complex"/>
    <property type="evidence" value="ECO:0007669"/>
    <property type="project" value="UniProtKB-KW"/>
</dbReference>
<dbReference type="EMBL" id="HG937694">
    <property type="protein sequence ID" value="CDP37263.1"/>
    <property type="molecule type" value="Genomic_DNA"/>
</dbReference>
<evidence type="ECO:0000256" key="7">
    <source>
        <dbReference type="ARBA" id="ARBA00035192"/>
    </source>
</evidence>
<keyword evidence="3" id="KW-0809">Transit peptide</keyword>
<dbReference type="PANTHER" id="PTHR39150">
    <property type="entry name" value="54S RIBOSOMAL PROTEIN L28, MITOCHONDRIAL"/>
    <property type="match status" value="1"/>
</dbReference>
<dbReference type="AlphaFoldDB" id="A0A060T8J6"/>
<evidence type="ECO:0000313" key="9">
    <source>
        <dbReference type="EMBL" id="CDP37263.1"/>
    </source>
</evidence>
<dbReference type="PhylomeDB" id="A0A060T8J6"/>
<dbReference type="GO" id="GO:0032543">
    <property type="term" value="P:mitochondrial translation"/>
    <property type="evidence" value="ECO:0007669"/>
    <property type="project" value="InterPro"/>
</dbReference>
<reference evidence="9" key="2">
    <citation type="submission" date="2014-06" db="EMBL/GenBank/DDBJ databases">
        <title>The complete genome of Blastobotrys (Arxula) adeninivorans LS3 - a yeast of biotechnological interest.</title>
        <authorList>
            <person name="Kunze G."/>
            <person name="Gaillardin C."/>
            <person name="Czernicka M."/>
            <person name="Durrens P."/>
            <person name="Martin T."/>
            <person name="Boer E."/>
            <person name="Gabaldon T."/>
            <person name="Cruz J."/>
            <person name="Talla E."/>
            <person name="Marck C."/>
            <person name="Goffeau A."/>
            <person name="Barbe V."/>
            <person name="Baret P."/>
            <person name="Baronian K."/>
            <person name="Beier S."/>
            <person name="Bleykasten C."/>
            <person name="Bode R."/>
            <person name="Casaregola S."/>
            <person name="Despons L."/>
            <person name="Fairhead C."/>
            <person name="Giersberg M."/>
            <person name="Gierski P."/>
            <person name="Hahnel U."/>
            <person name="Hartmann A."/>
            <person name="Jankowska D."/>
            <person name="Jubin C."/>
            <person name="Jung P."/>
            <person name="Lafontaine I."/>
            <person name="Leh-Louis V."/>
            <person name="Lemaire M."/>
            <person name="Marcet-Houben M."/>
            <person name="Mascher M."/>
            <person name="Morel G."/>
            <person name="Richard G.-F."/>
            <person name="Riechen J."/>
            <person name="Sacerdot C."/>
            <person name="Sarkar A."/>
            <person name="Savel G."/>
            <person name="Schacherer J."/>
            <person name="Sherman D."/>
            <person name="Straub M.-L."/>
            <person name="Stein N."/>
            <person name="Thierry A."/>
            <person name="Trautwein-Schult A."/>
            <person name="Westhof E."/>
            <person name="Worch S."/>
            <person name="Dujon B."/>
            <person name="Souciet J.-L."/>
            <person name="Wincker P."/>
            <person name="Scholz U."/>
            <person name="Neuveglise N."/>
        </authorList>
    </citation>
    <scope>NUCLEOTIDE SEQUENCE</scope>
    <source>
        <strain evidence="9">LS3</strain>
    </source>
</reference>
<name>A0A060T8J6_BLAAD</name>
<dbReference type="GO" id="GO:0005840">
    <property type="term" value="C:ribosome"/>
    <property type="evidence" value="ECO:0007669"/>
    <property type="project" value="UniProtKB-KW"/>
</dbReference>
<sequence length="150" mass="17691">MLKELLKSVGQWTTRQTRSSAPRTFSRGVRTARKGLQPGAQRLINQLSVFSARKKQPRRLKLCLEDQIRHKTVHAAWRLFQRDRRLAREQLLKDQYNHMKQACDQLEAVSPYLAQNATKRELGKRFAPEMRIPTETPPNKPWDFDWKQQA</sequence>
<evidence type="ECO:0000256" key="8">
    <source>
        <dbReference type="SAM" id="MobiDB-lite"/>
    </source>
</evidence>
<keyword evidence="6" id="KW-0687">Ribonucleoprotein</keyword>
<dbReference type="InterPro" id="IPR019192">
    <property type="entry name" value="Ribosomal_mL40"/>
</dbReference>
<evidence type="ECO:0000256" key="4">
    <source>
        <dbReference type="ARBA" id="ARBA00022980"/>
    </source>
</evidence>
<dbReference type="Gene3D" id="6.10.250.3440">
    <property type="match status" value="1"/>
</dbReference>
<dbReference type="InterPro" id="IPR042831">
    <property type="entry name" value="Ribosomal_mL40_fung"/>
</dbReference>
<evidence type="ECO:0000256" key="6">
    <source>
        <dbReference type="ARBA" id="ARBA00023274"/>
    </source>
</evidence>
<protein>
    <recommendedName>
        <fullName evidence="7">Large ribosomal subunit protein mL40</fullName>
    </recommendedName>
</protein>
<dbReference type="Pfam" id="PF09812">
    <property type="entry name" value="MRP-L28"/>
    <property type="match status" value="1"/>
</dbReference>
<evidence type="ECO:0000256" key="3">
    <source>
        <dbReference type="ARBA" id="ARBA00022946"/>
    </source>
</evidence>
<evidence type="ECO:0000256" key="2">
    <source>
        <dbReference type="ARBA" id="ARBA00009360"/>
    </source>
</evidence>
<gene>
    <name evidence="9" type="ORF">GNLVRS02_ARAD1D07502g</name>
</gene>
<comment type="similarity">
    <text evidence="2">Belongs to the mitochondrion-specific ribosomal protein mL40 family.</text>
</comment>
<keyword evidence="4" id="KW-0689">Ribosomal protein</keyword>
<proteinExistence type="inferred from homology"/>